<name>A0ABW9KPT5_9BACT</name>
<keyword evidence="7" id="KW-0963">Cytoplasm</keyword>
<reference evidence="11 12" key="1">
    <citation type="submission" date="2024-12" db="EMBL/GenBank/DDBJ databases">
        <authorList>
            <person name="Lee Y."/>
        </authorList>
    </citation>
    <scope>NUCLEOTIDE SEQUENCE [LARGE SCALE GENOMIC DNA]</scope>
    <source>
        <strain evidence="11 12">03SUJ4</strain>
    </source>
</reference>
<dbReference type="CDD" id="cd00808">
    <property type="entry name" value="GluRS_core"/>
    <property type="match status" value="1"/>
</dbReference>
<dbReference type="InterPro" id="IPR008925">
    <property type="entry name" value="aa_tRNA-synth_I_cd-bd_sf"/>
</dbReference>
<dbReference type="GO" id="GO:0004818">
    <property type="term" value="F:glutamate-tRNA ligase activity"/>
    <property type="evidence" value="ECO:0007669"/>
    <property type="project" value="UniProtKB-EC"/>
</dbReference>
<feature type="domain" description="Aminoacyl-tRNA synthetase class I anticodon-binding" evidence="10">
    <location>
        <begin position="371"/>
        <end position="504"/>
    </location>
</feature>
<dbReference type="PANTHER" id="PTHR43311:SF2">
    <property type="entry name" value="GLUTAMATE--TRNA LIGASE, MITOCHONDRIAL-RELATED"/>
    <property type="match status" value="1"/>
</dbReference>
<evidence type="ECO:0000256" key="7">
    <source>
        <dbReference type="HAMAP-Rule" id="MF_00022"/>
    </source>
</evidence>
<dbReference type="InterPro" id="IPR014729">
    <property type="entry name" value="Rossmann-like_a/b/a_fold"/>
</dbReference>
<feature type="domain" description="Glutamyl/glutaminyl-tRNA synthetase class Ib catalytic" evidence="9">
    <location>
        <begin position="19"/>
        <end position="321"/>
    </location>
</feature>
<evidence type="ECO:0000256" key="6">
    <source>
        <dbReference type="ARBA" id="ARBA00023146"/>
    </source>
</evidence>
<dbReference type="SUPFAM" id="SSF52374">
    <property type="entry name" value="Nucleotidylyl transferase"/>
    <property type="match status" value="1"/>
</dbReference>
<dbReference type="Proteomes" id="UP001634747">
    <property type="component" value="Unassembled WGS sequence"/>
</dbReference>
<dbReference type="InterPro" id="IPR020751">
    <property type="entry name" value="aa-tRNA-synth_I_codon-bd_sub2"/>
</dbReference>
<evidence type="ECO:0000259" key="9">
    <source>
        <dbReference type="Pfam" id="PF00749"/>
    </source>
</evidence>
<protein>
    <recommendedName>
        <fullName evidence="7">Glutamate--tRNA ligase</fullName>
        <ecNumber evidence="7">6.1.1.17</ecNumber>
    </recommendedName>
    <alternativeName>
        <fullName evidence="7">Glutamyl-tRNA synthetase</fullName>
        <shortName evidence="7">GluRS</shortName>
    </alternativeName>
</protein>
<evidence type="ECO:0000313" key="12">
    <source>
        <dbReference type="Proteomes" id="UP001634747"/>
    </source>
</evidence>
<evidence type="ECO:0000256" key="4">
    <source>
        <dbReference type="ARBA" id="ARBA00022840"/>
    </source>
</evidence>
<sequence length="519" mass="58521">MISEQFALPSRNPKQAGTVRVRIAPSPTGDPHVGTAYIGLLNYLFAKQRGGAFVLRIEDTDRTRFVATSEQMIFDALRWVGLTWDEGPDVGGPYGPYRQSERTEIYREYCDKLIASGHAYRAFETPEELEAERKQQMAAKLPPKYNGPSRNYTPQQAEAAVAEGKPYTVRLRVPDGDKPAGTASTTFRDELRGDITFDHVNVDDQVLLKSDGYPTYHLANVVDDHLMGITDVIRAEEWISSTPKHVLLYQAFGWDLPRFWHMPLLRNVDKSKISKRKNPVSLIYYRQAGYLPQALLNFLGLMGGGMAQPTEQEIVSKGLDTKLADVFSLEDMLERYDFHRISLGGPVFDLTKLKWMNGEYLRAMNPDAFFDALRQTIFSDSYLREIAPLVQTRMETLAQFGDMADFFFKDDVQPSPDVFVPKKRTLEETLAFAGDLLTVLEAAAWETTAIDAAMRTLLTDKQWSVKEAFMLLRAIITGKTASPPLLESLIVLGKARSLDRMRRFLDAQKKALALAGRGK</sequence>
<dbReference type="InterPro" id="IPR000924">
    <property type="entry name" value="Glu/Gln-tRNA-synth"/>
</dbReference>
<dbReference type="InterPro" id="IPR020058">
    <property type="entry name" value="Glu/Gln-tRNA-synth_Ib_cat-dom"/>
</dbReference>
<comment type="catalytic activity">
    <reaction evidence="7">
        <text>tRNA(Glu) + L-glutamate + ATP = L-glutamyl-tRNA(Glu) + AMP + diphosphate</text>
        <dbReference type="Rhea" id="RHEA:23540"/>
        <dbReference type="Rhea" id="RHEA-COMP:9663"/>
        <dbReference type="Rhea" id="RHEA-COMP:9680"/>
        <dbReference type="ChEBI" id="CHEBI:29985"/>
        <dbReference type="ChEBI" id="CHEBI:30616"/>
        <dbReference type="ChEBI" id="CHEBI:33019"/>
        <dbReference type="ChEBI" id="CHEBI:78442"/>
        <dbReference type="ChEBI" id="CHEBI:78520"/>
        <dbReference type="ChEBI" id="CHEBI:456215"/>
        <dbReference type="EC" id="6.1.1.17"/>
    </reaction>
</comment>
<comment type="similarity">
    <text evidence="1 7">Belongs to the class-I aminoacyl-tRNA synthetase family. Glutamate--tRNA ligase type 1 subfamily.</text>
</comment>
<dbReference type="EMBL" id="JBJYXY010000001">
    <property type="protein sequence ID" value="MFN2976961.1"/>
    <property type="molecule type" value="Genomic_DNA"/>
</dbReference>
<comment type="function">
    <text evidence="7">Catalyzes the attachment of glutamate to tRNA(Glu) in a two-step reaction: glutamate is first activated by ATP to form Glu-AMP and then transferred to the acceptor end of tRNA(Glu).</text>
</comment>
<evidence type="ECO:0000256" key="3">
    <source>
        <dbReference type="ARBA" id="ARBA00022741"/>
    </source>
</evidence>
<dbReference type="PRINTS" id="PR00987">
    <property type="entry name" value="TRNASYNTHGLU"/>
</dbReference>
<feature type="binding site" evidence="7">
    <location>
        <position position="275"/>
    </location>
    <ligand>
        <name>ATP</name>
        <dbReference type="ChEBI" id="CHEBI:30616"/>
    </ligand>
</feature>
<dbReference type="HAMAP" id="MF_00022">
    <property type="entry name" value="Glu_tRNA_synth_type1"/>
    <property type="match status" value="1"/>
</dbReference>
<evidence type="ECO:0000256" key="1">
    <source>
        <dbReference type="ARBA" id="ARBA00007894"/>
    </source>
</evidence>
<dbReference type="SUPFAM" id="SSF48163">
    <property type="entry name" value="An anticodon-binding domain of class I aminoacyl-tRNA synthetases"/>
    <property type="match status" value="1"/>
</dbReference>
<keyword evidence="5 7" id="KW-0648">Protein biosynthesis</keyword>
<dbReference type="Pfam" id="PF00749">
    <property type="entry name" value="tRNA-synt_1c"/>
    <property type="match status" value="1"/>
</dbReference>
<dbReference type="Gene3D" id="1.10.10.350">
    <property type="match status" value="1"/>
</dbReference>
<comment type="caution">
    <text evidence="11">The sequence shown here is derived from an EMBL/GenBank/DDBJ whole genome shotgun (WGS) entry which is preliminary data.</text>
</comment>
<dbReference type="InterPro" id="IPR045462">
    <property type="entry name" value="aa-tRNA-synth_I_cd-bd"/>
</dbReference>
<keyword evidence="3 7" id="KW-0547">Nucleotide-binding</keyword>
<feature type="region of interest" description="Disordered" evidence="8">
    <location>
        <begin position="131"/>
        <end position="163"/>
    </location>
</feature>
<keyword evidence="6 7" id="KW-0030">Aminoacyl-tRNA synthetase</keyword>
<dbReference type="EC" id="6.1.1.17" evidence="7"/>
<dbReference type="Pfam" id="PF19269">
    <property type="entry name" value="Anticodon_2"/>
    <property type="match status" value="1"/>
</dbReference>
<dbReference type="InterPro" id="IPR033910">
    <property type="entry name" value="GluRS_core"/>
</dbReference>
<organism evidence="11 12">
    <name type="scientific">Terriglobus aquaticus</name>
    <dbReference type="NCBI Taxonomy" id="940139"/>
    <lineage>
        <taxon>Bacteria</taxon>
        <taxon>Pseudomonadati</taxon>
        <taxon>Acidobacteriota</taxon>
        <taxon>Terriglobia</taxon>
        <taxon>Terriglobales</taxon>
        <taxon>Acidobacteriaceae</taxon>
        <taxon>Terriglobus</taxon>
    </lineage>
</organism>
<dbReference type="Gene3D" id="3.40.50.620">
    <property type="entry name" value="HUPs"/>
    <property type="match status" value="1"/>
</dbReference>
<evidence type="ECO:0000256" key="2">
    <source>
        <dbReference type="ARBA" id="ARBA00022598"/>
    </source>
</evidence>
<comment type="subunit">
    <text evidence="7">Monomer.</text>
</comment>
<evidence type="ECO:0000256" key="5">
    <source>
        <dbReference type="ARBA" id="ARBA00022917"/>
    </source>
</evidence>
<proteinExistence type="inferred from homology"/>
<dbReference type="NCBIfam" id="TIGR00464">
    <property type="entry name" value="gltX_bact"/>
    <property type="match status" value="1"/>
</dbReference>
<evidence type="ECO:0000256" key="8">
    <source>
        <dbReference type="SAM" id="MobiDB-lite"/>
    </source>
</evidence>
<feature type="short sequence motif" description="'KMSKS' region" evidence="7">
    <location>
        <begin position="272"/>
        <end position="276"/>
    </location>
</feature>
<dbReference type="InterPro" id="IPR049940">
    <property type="entry name" value="GluQ/Sye"/>
</dbReference>
<evidence type="ECO:0000313" key="11">
    <source>
        <dbReference type="EMBL" id="MFN2976961.1"/>
    </source>
</evidence>
<keyword evidence="4 7" id="KW-0067">ATP-binding</keyword>
<comment type="caution">
    <text evidence="7">Lacks conserved residue(s) required for the propagation of feature annotation.</text>
</comment>
<keyword evidence="12" id="KW-1185">Reference proteome</keyword>
<dbReference type="InterPro" id="IPR001412">
    <property type="entry name" value="aa-tRNA-synth_I_CS"/>
</dbReference>
<evidence type="ECO:0000259" key="10">
    <source>
        <dbReference type="Pfam" id="PF19269"/>
    </source>
</evidence>
<dbReference type="RefSeq" id="WP_263414861.1">
    <property type="nucleotide sequence ID" value="NZ_BAABBH010000001.1"/>
</dbReference>
<keyword evidence="2 7" id="KW-0436">Ligase</keyword>
<dbReference type="PANTHER" id="PTHR43311">
    <property type="entry name" value="GLUTAMATE--TRNA LIGASE"/>
    <property type="match status" value="1"/>
</dbReference>
<dbReference type="InterPro" id="IPR004527">
    <property type="entry name" value="Glu-tRNA-ligase_bac/mito"/>
</dbReference>
<gene>
    <name evidence="7 11" type="primary">gltX</name>
    <name evidence="11" type="ORF">ACK2TP_14415</name>
</gene>
<feature type="short sequence motif" description="'HIGH' region" evidence="7">
    <location>
        <begin position="25"/>
        <end position="35"/>
    </location>
</feature>
<accession>A0ABW9KPT5</accession>
<comment type="subcellular location">
    <subcellularLocation>
        <location evidence="7">Cytoplasm</location>
    </subcellularLocation>
</comment>
<dbReference type="PROSITE" id="PS00178">
    <property type="entry name" value="AA_TRNA_LIGASE_I"/>
    <property type="match status" value="1"/>
</dbReference>